<dbReference type="InterPro" id="IPR012337">
    <property type="entry name" value="RNaseH-like_sf"/>
</dbReference>
<name>A0A383EMP2_9ZZZZ</name>
<dbReference type="GO" id="GO:0004523">
    <property type="term" value="F:RNA-DNA hybrid ribonuclease activity"/>
    <property type="evidence" value="ECO:0007669"/>
    <property type="project" value="InterPro"/>
</dbReference>
<sequence>DYGDEEKPKKKMYTIKLDDGQMEKLGLLLDARGWFPHDVQYADFAFKGDQVNVVGYTSGKLVIQGKKTEDFVQNVLEPEITGEFLLGYEEVNNPEWFEPHAGLDESGKGDLFGPVVTACVIADGDMVRKWIDGGIRDSKTITDSIIVKMHKLIIGTKGVVIKTAYTGMPKYNELYQKFGQNLNKFLAWLHGRALNDALEVSKPSWGLLDQFSKQPLVQRHIEDKSFDLRM</sequence>
<protein>
    <recommendedName>
        <fullName evidence="1">RNase H type-2 domain-containing protein</fullName>
    </recommendedName>
</protein>
<dbReference type="AlphaFoldDB" id="A0A383EMP2"/>
<dbReference type="Gene3D" id="3.30.420.10">
    <property type="entry name" value="Ribonuclease H-like superfamily/Ribonuclease H"/>
    <property type="match status" value="1"/>
</dbReference>
<feature type="non-terminal residue" evidence="2">
    <location>
        <position position="1"/>
    </location>
</feature>
<evidence type="ECO:0000259" key="1">
    <source>
        <dbReference type="PROSITE" id="PS51975"/>
    </source>
</evidence>
<dbReference type="InterPro" id="IPR012295">
    <property type="entry name" value="TBP_dom_sf"/>
</dbReference>
<organism evidence="2">
    <name type="scientific">marine metagenome</name>
    <dbReference type="NCBI Taxonomy" id="408172"/>
    <lineage>
        <taxon>unclassified sequences</taxon>
        <taxon>metagenomes</taxon>
        <taxon>ecological metagenomes</taxon>
    </lineage>
</organism>
<gene>
    <name evidence="2" type="ORF">METZ01_LOCUS510379</name>
</gene>
<evidence type="ECO:0000313" key="2">
    <source>
        <dbReference type="EMBL" id="SVE57525.1"/>
    </source>
</evidence>
<dbReference type="EMBL" id="UINC01226858">
    <property type="protein sequence ID" value="SVE57525.1"/>
    <property type="molecule type" value="Genomic_DNA"/>
</dbReference>
<dbReference type="GO" id="GO:0003676">
    <property type="term" value="F:nucleic acid binding"/>
    <property type="evidence" value="ECO:0007669"/>
    <property type="project" value="InterPro"/>
</dbReference>
<dbReference type="SUPFAM" id="SSF53098">
    <property type="entry name" value="Ribonuclease H-like"/>
    <property type="match status" value="1"/>
</dbReference>
<reference evidence="2" key="1">
    <citation type="submission" date="2018-05" db="EMBL/GenBank/DDBJ databases">
        <authorList>
            <person name="Lanie J.A."/>
            <person name="Ng W.-L."/>
            <person name="Kazmierczak K.M."/>
            <person name="Andrzejewski T.M."/>
            <person name="Davidsen T.M."/>
            <person name="Wayne K.J."/>
            <person name="Tettelin H."/>
            <person name="Glass J.I."/>
            <person name="Rusch D."/>
            <person name="Podicherti R."/>
            <person name="Tsui H.-C.T."/>
            <person name="Winkler M.E."/>
        </authorList>
    </citation>
    <scope>NUCLEOTIDE SEQUENCE</scope>
</reference>
<proteinExistence type="predicted"/>
<dbReference type="InterPro" id="IPR036397">
    <property type="entry name" value="RNaseH_sf"/>
</dbReference>
<dbReference type="Pfam" id="PF11858">
    <property type="entry name" value="DUF3378"/>
    <property type="match status" value="1"/>
</dbReference>
<dbReference type="InterPro" id="IPR024568">
    <property type="entry name" value="RNase_HIII_N"/>
</dbReference>
<dbReference type="PROSITE" id="PS51975">
    <property type="entry name" value="RNASE_H_2"/>
    <property type="match status" value="1"/>
</dbReference>
<dbReference type="Gene3D" id="3.30.310.10">
    <property type="entry name" value="TATA-Binding Protein"/>
    <property type="match status" value="1"/>
</dbReference>
<dbReference type="CDD" id="cd14796">
    <property type="entry name" value="RNAse_HIII_N"/>
    <property type="match status" value="1"/>
</dbReference>
<feature type="domain" description="RNase H type-2" evidence="1">
    <location>
        <begin position="98"/>
        <end position="230"/>
    </location>
</feature>
<dbReference type="InterPro" id="IPR024567">
    <property type="entry name" value="RNase_HII/HIII_dom"/>
</dbReference>
<accession>A0A383EMP2</accession>
<feature type="non-terminal residue" evidence="2">
    <location>
        <position position="230"/>
    </location>
</feature>
<dbReference type="Pfam" id="PF01351">
    <property type="entry name" value="RNase_HII"/>
    <property type="match status" value="1"/>
</dbReference>